<name>A0A147K190_HADYE</name>
<sequence>MLALTLLLIISASFLNLYEARKKSAELLGSNWEAKIIGEKLATAIDTVYVNGAKFSLGIELPESIGGHQYKVYLDNLKGQLIIESNDGEIVTTTVVCKNIKNFLLDRENLKNKIEIFWEESQICVGAR</sequence>
<comment type="caution">
    <text evidence="1">The sequence shown here is derived from an EMBL/GenBank/DDBJ whole genome shotgun (WGS) entry which is preliminary data.</text>
</comment>
<gene>
    <name evidence="1" type="ORF">APZ16_01990</name>
</gene>
<dbReference type="Proteomes" id="UP000074294">
    <property type="component" value="Unassembled WGS sequence"/>
</dbReference>
<reference evidence="1 2" key="1">
    <citation type="journal article" date="2016" name="Nat. Microbiol.">
        <title>Genomic inference of the metabolism of cosmopolitan subsurface Archaea, Hadesarchaea.</title>
        <authorList>
            <person name="Baker B.J."/>
            <person name="Saw J.H."/>
            <person name="Lind A.E."/>
            <person name="Lazar C.S."/>
            <person name="Hinrichs K.-U."/>
            <person name="Teske A.P."/>
            <person name="Ettema T.J."/>
        </authorList>
    </citation>
    <scope>NUCLEOTIDE SEQUENCE [LARGE SCALE GENOMIC DNA]</scope>
</reference>
<evidence type="ECO:0000313" key="2">
    <source>
        <dbReference type="Proteomes" id="UP000074294"/>
    </source>
</evidence>
<evidence type="ECO:0000313" key="1">
    <source>
        <dbReference type="EMBL" id="KUO42576.1"/>
    </source>
</evidence>
<protein>
    <submittedName>
        <fullName evidence="1">Uncharacterized protein</fullName>
    </submittedName>
</protein>
<dbReference type="STRING" id="1776334.APZ16_01990"/>
<organism evidence="1 2">
    <name type="scientific">Hadarchaeum yellowstonense</name>
    <dbReference type="NCBI Taxonomy" id="1776334"/>
    <lineage>
        <taxon>Archaea</taxon>
        <taxon>Methanobacteriati</taxon>
        <taxon>Candidatus Hadarchaeota</taxon>
        <taxon>Candidatus Hadarchaeia</taxon>
        <taxon>Candidatus Hadarchaeales</taxon>
        <taxon>Candidatus Hadarchaeaceae</taxon>
        <taxon>Candidatus Hadarchaeum</taxon>
    </lineage>
</organism>
<dbReference type="EMBL" id="LQMQ01000003">
    <property type="protein sequence ID" value="KUO42576.1"/>
    <property type="molecule type" value="Genomic_DNA"/>
</dbReference>
<proteinExistence type="predicted"/>
<accession>A0A147K190</accession>
<dbReference type="AlphaFoldDB" id="A0A147K190"/>